<sequence length="129" mass="13319">MELAMPWPASGGEWLAWLSAIAAILLGFAILVAPRPAARFRGMAAGGAGLPARGLRATSGFPLGVGLCAVLLAQPFIYLALGAAWIFSAIARLVGILAERDANPASLGWLVAETLLGVMPLAYVFGYVP</sequence>
<proteinExistence type="predicted"/>
<evidence type="ECO:0000313" key="3">
    <source>
        <dbReference type="Proteomes" id="UP000182840"/>
    </source>
</evidence>
<protein>
    <recommendedName>
        <fullName evidence="4">DUF4345 domain-containing protein</fullName>
    </recommendedName>
</protein>
<dbReference type="RefSeq" id="WP_072601595.1">
    <property type="nucleotide sequence ID" value="NZ_CP018171.1"/>
</dbReference>
<evidence type="ECO:0000256" key="1">
    <source>
        <dbReference type="SAM" id="Phobius"/>
    </source>
</evidence>
<dbReference type="KEGG" id="meso:BSQ44_01385"/>
<keyword evidence="1" id="KW-1133">Transmembrane helix</keyword>
<feature type="transmembrane region" description="Helical" evidence="1">
    <location>
        <begin position="14"/>
        <end position="33"/>
    </location>
</feature>
<keyword evidence="1" id="KW-0472">Membrane</keyword>
<organism evidence="2 3">
    <name type="scientific">Aquibium oceanicum</name>
    <dbReference type="NCBI Taxonomy" id="1670800"/>
    <lineage>
        <taxon>Bacteria</taxon>
        <taxon>Pseudomonadati</taxon>
        <taxon>Pseudomonadota</taxon>
        <taxon>Alphaproteobacteria</taxon>
        <taxon>Hyphomicrobiales</taxon>
        <taxon>Phyllobacteriaceae</taxon>
        <taxon>Aquibium</taxon>
    </lineage>
</organism>
<feature type="transmembrane region" description="Helical" evidence="1">
    <location>
        <begin position="107"/>
        <end position="128"/>
    </location>
</feature>
<dbReference type="STRING" id="1670800.BSQ44_01385"/>
<dbReference type="EMBL" id="CP018171">
    <property type="protein sequence ID" value="APH70182.1"/>
    <property type="molecule type" value="Genomic_DNA"/>
</dbReference>
<dbReference type="OrthoDB" id="9808658at2"/>
<keyword evidence="3" id="KW-1185">Reference proteome</keyword>
<dbReference type="Proteomes" id="UP000182840">
    <property type="component" value="Chromosome"/>
</dbReference>
<evidence type="ECO:0000313" key="2">
    <source>
        <dbReference type="EMBL" id="APH70182.1"/>
    </source>
</evidence>
<keyword evidence="1" id="KW-0812">Transmembrane</keyword>
<name>A0A1L3SLJ7_9HYPH</name>
<evidence type="ECO:0008006" key="4">
    <source>
        <dbReference type="Google" id="ProtNLM"/>
    </source>
</evidence>
<dbReference type="AlphaFoldDB" id="A0A1L3SLJ7"/>
<gene>
    <name evidence="2" type="ORF">BSQ44_01385</name>
</gene>
<feature type="transmembrane region" description="Helical" evidence="1">
    <location>
        <begin position="63"/>
        <end position="87"/>
    </location>
</feature>
<reference evidence="3" key="1">
    <citation type="submission" date="2016-11" db="EMBL/GenBank/DDBJ databases">
        <title>Mesorhizobium oceanicum sp. nov., isolated from deep seawater in South China Sea.</title>
        <authorList>
            <person name="Fu G.-Y."/>
        </authorList>
    </citation>
    <scope>NUCLEOTIDE SEQUENCE [LARGE SCALE GENOMIC DNA]</scope>
    <source>
        <strain evidence="3">B7</strain>
    </source>
</reference>
<accession>A0A1L3SLJ7</accession>